<keyword evidence="3" id="KW-1185">Reference proteome</keyword>
<name>A0A9Q3C9C5_9BASI</name>
<reference evidence="2" key="1">
    <citation type="submission" date="2021-03" db="EMBL/GenBank/DDBJ databases">
        <title>Draft genome sequence of rust myrtle Austropuccinia psidii MF-1, a brazilian biotype.</title>
        <authorList>
            <person name="Quecine M.C."/>
            <person name="Pachon D.M.R."/>
            <person name="Bonatelli M.L."/>
            <person name="Correr F.H."/>
            <person name="Franceschini L.M."/>
            <person name="Leite T.F."/>
            <person name="Margarido G.R.A."/>
            <person name="Almeida C.A."/>
            <person name="Ferrarezi J.A."/>
            <person name="Labate C.A."/>
        </authorList>
    </citation>
    <scope>NUCLEOTIDE SEQUENCE</scope>
    <source>
        <strain evidence="2">MF-1</strain>
    </source>
</reference>
<evidence type="ECO:0000313" key="3">
    <source>
        <dbReference type="Proteomes" id="UP000765509"/>
    </source>
</evidence>
<feature type="compositionally biased region" description="Polar residues" evidence="1">
    <location>
        <begin position="1"/>
        <end position="10"/>
    </location>
</feature>
<feature type="compositionally biased region" description="Basic and acidic residues" evidence="1">
    <location>
        <begin position="42"/>
        <end position="53"/>
    </location>
</feature>
<feature type="compositionally biased region" description="Basic and acidic residues" evidence="1">
    <location>
        <begin position="11"/>
        <end position="28"/>
    </location>
</feature>
<proteinExistence type="predicted"/>
<feature type="region of interest" description="Disordered" evidence="1">
    <location>
        <begin position="1"/>
        <end position="63"/>
    </location>
</feature>
<dbReference type="EMBL" id="AVOT02006187">
    <property type="protein sequence ID" value="MBW0480959.1"/>
    <property type="molecule type" value="Genomic_DNA"/>
</dbReference>
<dbReference type="Proteomes" id="UP000765509">
    <property type="component" value="Unassembled WGS sequence"/>
</dbReference>
<feature type="compositionally biased region" description="Polar residues" evidence="1">
    <location>
        <begin position="31"/>
        <end position="41"/>
    </location>
</feature>
<evidence type="ECO:0000256" key="1">
    <source>
        <dbReference type="SAM" id="MobiDB-lite"/>
    </source>
</evidence>
<comment type="caution">
    <text evidence="2">The sequence shown here is derived from an EMBL/GenBank/DDBJ whole genome shotgun (WGS) entry which is preliminary data.</text>
</comment>
<dbReference type="AlphaFoldDB" id="A0A9Q3C9C5"/>
<gene>
    <name evidence="2" type="ORF">O181_020674</name>
</gene>
<accession>A0A9Q3C9C5</accession>
<organism evidence="2 3">
    <name type="scientific">Austropuccinia psidii MF-1</name>
    <dbReference type="NCBI Taxonomy" id="1389203"/>
    <lineage>
        <taxon>Eukaryota</taxon>
        <taxon>Fungi</taxon>
        <taxon>Dikarya</taxon>
        <taxon>Basidiomycota</taxon>
        <taxon>Pucciniomycotina</taxon>
        <taxon>Pucciniomycetes</taxon>
        <taxon>Pucciniales</taxon>
        <taxon>Sphaerophragmiaceae</taxon>
        <taxon>Austropuccinia</taxon>
    </lineage>
</organism>
<sequence length="77" mass="8794">MESTFIQASNEKYDGMAQQEREESKEEAPVASTSKAQSPTSKGREEEQEKILEETVSPSYRIPRIQRDTMENLLNLS</sequence>
<evidence type="ECO:0000313" key="2">
    <source>
        <dbReference type="EMBL" id="MBW0480959.1"/>
    </source>
</evidence>
<protein>
    <submittedName>
        <fullName evidence="2">Uncharacterized protein</fullName>
    </submittedName>
</protein>